<dbReference type="InterPro" id="IPR000772">
    <property type="entry name" value="Ricin_B_lectin"/>
</dbReference>
<comment type="caution">
    <text evidence="4">The sequence shown here is derived from an EMBL/GenBank/DDBJ whole genome shotgun (WGS) entry which is preliminary data.</text>
</comment>
<dbReference type="Pfam" id="PF00652">
    <property type="entry name" value="Ricin_B_lectin"/>
    <property type="match status" value="1"/>
</dbReference>
<gene>
    <name evidence="4" type="ORF">LSH36_882g00059</name>
</gene>
<dbReference type="InterPro" id="IPR035992">
    <property type="entry name" value="Ricin_B-like_lectins"/>
</dbReference>
<dbReference type="EMBL" id="JAODUP010000882">
    <property type="protein sequence ID" value="KAK2143058.1"/>
    <property type="molecule type" value="Genomic_DNA"/>
</dbReference>
<dbReference type="GO" id="GO:0004653">
    <property type="term" value="F:polypeptide N-acetylgalactosaminyltransferase activity"/>
    <property type="evidence" value="ECO:0007669"/>
    <property type="project" value="TreeGrafter"/>
</dbReference>
<dbReference type="GO" id="GO:0030246">
    <property type="term" value="F:carbohydrate binding"/>
    <property type="evidence" value="ECO:0007669"/>
    <property type="project" value="UniProtKB-KW"/>
</dbReference>
<accession>A0AAD9IYU7</accession>
<organism evidence="4 5">
    <name type="scientific">Paralvinella palmiformis</name>
    <dbReference type="NCBI Taxonomy" id="53620"/>
    <lineage>
        <taxon>Eukaryota</taxon>
        <taxon>Metazoa</taxon>
        <taxon>Spiralia</taxon>
        <taxon>Lophotrochozoa</taxon>
        <taxon>Annelida</taxon>
        <taxon>Polychaeta</taxon>
        <taxon>Sedentaria</taxon>
        <taxon>Canalipalpata</taxon>
        <taxon>Terebellida</taxon>
        <taxon>Terebelliformia</taxon>
        <taxon>Alvinellidae</taxon>
        <taxon>Paralvinella</taxon>
    </lineage>
</organism>
<sequence>MEIVPRSVLQKKKFGDLGYIMKVRKELGCRTFRWFLNNIATHKRIPNIKDISHYGQLLSVSDGRCLDTLSSKNRSPMGLYQCVSKAISTQDTKELLHSSGLCLDATDPKRKEHPFNYVTLIKCNGEPSQKWRWQDKKWPT</sequence>
<dbReference type="SUPFAM" id="SSF50370">
    <property type="entry name" value="Ricin B-like lectins"/>
    <property type="match status" value="1"/>
</dbReference>
<evidence type="ECO:0000256" key="2">
    <source>
        <dbReference type="ARBA" id="ARBA00023157"/>
    </source>
</evidence>
<reference evidence="4" key="1">
    <citation type="journal article" date="2023" name="Mol. Biol. Evol.">
        <title>Third-Generation Sequencing Reveals the Adaptive Role of the Epigenome in Three Deep-Sea Polychaetes.</title>
        <authorList>
            <person name="Perez M."/>
            <person name="Aroh O."/>
            <person name="Sun Y."/>
            <person name="Lan Y."/>
            <person name="Juniper S.K."/>
            <person name="Young C.R."/>
            <person name="Angers B."/>
            <person name="Qian P.Y."/>
        </authorList>
    </citation>
    <scope>NUCLEOTIDE SEQUENCE</scope>
    <source>
        <strain evidence="4">P08H-3</strain>
    </source>
</reference>
<dbReference type="PANTHER" id="PTHR11675:SF126">
    <property type="entry name" value="RICIN B LECTIN DOMAIN-CONTAINING PROTEIN"/>
    <property type="match status" value="1"/>
</dbReference>
<keyword evidence="2" id="KW-1015">Disulfide bond</keyword>
<feature type="domain" description="Ricin B lectin" evidence="3">
    <location>
        <begin position="54"/>
        <end position="135"/>
    </location>
</feature>
<name>A0AAD9IYU7_9ANNE</name>
<dbReference type="Proteomes" id="UP001208570">
    <property type="component" value="Unassembled WGS sequence"/>
</dbReference>
<dbReference type="PROSITE" id="PS50231">
    <property type="entry name" value="RICIN_B_LECTIN"/>
    <property type="match status" value="1"/>
</dbReference>
<dbReference type="PANTHER" id="PTHR11675">
    <property type="entry name" value="N-ACETYLGALACTOSAMINYLTRANSFERASE"/>
    <property type="match status" value="1"/>
</dbReference>
<dbReference type="Gene3D" id="1.10.8.460">
    <property type="entry name" value="ppGaNTase-T1 linker domain-like"/>
    <property type="match status" value="1"/>
</dbReference>
<evidence type="ECO:0000259" key="3">
    <source>
        <dbReference type="Pfam" id="PF00652"/>
    </source>
</evidence>
<evidence type="ECO:0000313" key="5">
    <source>
        <dbReference type="Proteomes" id="UP001208570"/>
    </source>
</evidence>
<dbReference type="GO" id="GO:0005794">
    <property type="term" value="C:Golgi apparatus"/>
    <property type="evidence" value="ECO:0007669"/>
    <property type="project" value="TreeGrafter"/>
</dbReference>
<evidence type="ECO:0000313" key="4">
    <source>
        <dbReference type="EMBL" id="KAK2143058.1"/>
    </source>
</evidence>
<dbReference type="AlphaFoldDB" id="A0AAD9IYU7"/>
<keyword evidence="1" id="KW-0430">Lectin</keyword>
<evidence type="ECO:0000256" key="1">
    <source>
        <dbReference type="ARBA" id="ARBA00022734"/>
    </source>
</evidence>
<proteinExistence type="predicted"/>
<dbReference type="Gene3D" id="2.80.10.50">
    <property type="match status" value="1"/>
</dbReference>
<protein>
    <recommendedName>
        <fullName evidence="3">Ricin B lectin domain-containing protein</fullName>
    </recommendedName>
</protein>
<keyword evidence="5" id="KW-1185">Reference proteome</keyword>
<dbReference type="GO" id="GO:0006493">
    <property type="term" value="P:protein O-linked glycosylation"/>
    <property type="evidence" value="ECO:0007669"/>
    <property type="project" value="TreeGrafter"/>
</dbReference>